<comment type="caution">
    <text evidence="3">The sequence shown here is derived from an EMBL/GenBank/DDBJ whole genome shotgun (WGS) entry which is preliminary data.</text>
</comment>
<dbReference type="CDD" id="cd05008">
    <property type="entry name" value="SIS_GlmS_GlmD_1"/>
    <property type="match status" value="1"/>
</dbReference>
<proteinExistence type="predicted"/>
<feature type="domain" description="SIS" evidence="2">
    <location>
        <begin position="33"/>
        <end position="179"/>
    </location>
</feature>
<dbReference type="GO" id="GO:0006002">
    <property type="term" value="P:fructose 6-phosphate metabolic process"/>
    <property type="evidence" value="ECO:0007669"/>
    <property type="project" value="TreeGrafter"/>
</dbReference>
<keyword evidence="4" id="KW-1185">Reference proteome</keyword>
<dbReference type="SUPFAM" id="SSF53697">
    <property type="entry name" value="SIS domain"/>
    <property type="match status" value="1"/>
</dbReference>
<organism evidence="3 4">
    <name type="scientific">Anaerotruncus massiliensis</name>
    <name type="common">ex Liu et al. 2021</name>
    <dbReference type="NCBI Taxonomy" id="2321404"/>
    <lineage>
        <taxon>Bacteria</taxon>
        <taxon>Bacillati</taxon>
        <taxon>Bacillota</taxon>
        <taxon>Clostridia</taxon>
        <taxon>Eubacteriales</taxon>
        <taxon>Oscillospiraceae</taxon>
        <taxon>Anaerotruncus</taxon>
    </lineage>
</organism>
<name>A0A498D288_9FIRM</name>
<dbReference type="InterPro" id="IPR046348">
    <property type="entry name" value="SIS_dom_sf"/>
</dbReference>
<evidence type="ECO:0000259" key="2">
    <source>
        <dbReference type="PROSITE" id="PS51464"/>
    </source>
</evidence>
<dbReference type="InterPro" id="IPR001347">
    <property type="entry name" value="SIS_dom"/>
</dbReference>
<dbReference type="GO" id="GO:0004360">
    <property type="term" value="F:glutamine-fructose-6-phosphate transaminase (isomerizing) activity"/>
    <property type="evidence" value="ECO:0007669"/>
    <property type="project" value="TreeGrafter"/>
</dbReference>
<dbReference type="RefSeq" id="WP_121586401.1">
    <property type="nucleotide sequence ID" value="NZ_RCHT01000005.1"/>
</dbReference>
<dbReference type="GO" id="GO:0097367">
    <property type="term" value="F:carbohydrate derivative binding"/>
    <property type="evidence" value="ECO:0007669"/>
    <property type="project" value="InterPro"/>
</dbReference>
<reference evidence="3 4" key="1">
    <citation type="submission" date="2018-10" db="EMBL/GenBank/DDBJ databases">
        <title>Anaerotruncus faecis sp. nov., isolated from human feces.</title>
        <authorList>
            <person name="Wang Y.-J."/>
        </authorList>
    </citation>
    <scope>NUCLEOTIDE SEQUENCE [LARGE SCALE GENOMIC DNA]</scope>
    <source>
        <strain evidence="3 4">22A2-44</strain>
    </source>
</reference>
<keyword evidence="1" id="KW-0677">Repeat</keyword>
<dbReference type="AlphaFoldDB" id="A0A498D288"/>
<gene>
    <name evidence="3" type="ORF">D4A47_04895</name>
</gene>
<dbReference type="PROSITE" id="PS51464">
    <property type="entry name" value="SIS"/>
    <property type="match status" value="1"/>
</dbReference>
<dbReference type="EMBL" id="RCHT01000005">
    <property type="protein sequence ID" value="RLL12751.1"/>
    <property type="molecule type" value="Genomic_DNA"/>
</dbReference>
<dbReference type="PANTHER" id="PTHR10937:SF17">
    <property type="entry name" value="GLUCOSAMINE-FRUCTOSE-6-PHOSPHATE AMINOTRANSFERASE"/>
    <property type="match status" value="1"/>
</dbReference>
<protein>
    <recommendedName>
        <fullName evidence="2">SIS domain-containing protein</fullName>
    </recommendedName>
</protein>
<dbReference type="GO" id="GO:0006047">
    <property type="term" value="P:UDP-N-acetylglucosamine metabolic process"/>
    <property type="evidence" value="ECO:0007669"/>
    <property type="project" value="TreeGrafter"/>
</dbReference>
<dbReference type="PANTHER" id="PTHR10937">
    <property type="entry name" value="GLUCOSAMINE--FRUCTOSE-6-PHOSPHATE AMINOTRANSFERASE, ISOMERIZING"/>
    <property type="match status" value="1"/>
</dbReference>
<evidence type="ECO:0000313" key="3">
    <source>
        <dbReference type="EMBL" id="RLL12751.1"/>
    </source>
</evidence>
<sequence>MRDENTMLRYIEAEPDDIRRIVRDRERYTAAFVKHFLSHPVKRVYLSGNGSPHSVCVVAGMCMERLLGVEASSSLPAVLNRHAPFNANGVYRPEEMLLICPAQTGRTTGPIESARLARAAGIPVLCTTLSPGGALARECDIVIEKPTGFEESFPESRGHVASMVILLLCAVEAARALGRLDADEYRRWMDGFERLPESCGRAADAAKAWYADHRGMMLAADAYRFVGYGPCYGTLQESCLKILETTRRPSMAYELEEFLHGSGYGVKEDSVVFFVCAEDGPERERAREIYRWFAKKSKNCVLVCSRRTPGRQPNWLVSDFLDLPFLSAVEYLVPFQVLSHLTARELGLSTLTQAYPEIFTELHAIVEA</sequence>
<evidence type="ECO:0000256" key="1">
    <source>
        <dbReference type="ARBA" id="ARBA00022737"/>
    </source>
</evidence>
<dbReference type="InterPro" id="IPR035466">
    <property type="entry name" value="GlmS/AgaS_SIS"/>
</dbReference>
<accession>A0A498D288</accession>
<dbReference type="Proteomes" id="UP000276301">
    <property type="component" value="Unassembled WGS sequence"/>
</dbReference>
<evidence type="ECO:0000313" key="4">
    <source>
        <dbReference type="Proteomes" id="UP000276301"/>
    </source>
</evidence>
<dbReference type="GO" id="GO:0006487">
    <property type="term" value="P:protein N-linked glycosylation"/>
    <property type="evidence" value="ECO:0007669"/>
    <property type="project" value="TreeGrafter"/>
</dbReference>
<dbReference type="Gene3D" id="3.40.50.10490">
    <property type="entry name" value="Glucose-6-phosphate isomerase like protein, domain 1"/>
    <property type="match status" value="2"/>
</dbReference>